<dbReference type="STRING" id="1459.AF332_11990"/>
<dbReference type="OrthoDB" id="350535at2"/>
<dbReference type="GO" id="GO:0010181">
    <property type="term" value="F:FMN binding"/>
    <property type="evidence" value="ECO:0007669"/>
    <property type="project" value="InterPro"/>
</dbReference>
<dbReference type="Proteomes" id="UP000037109">
    <property type="component" value="Unassembled WGS sequence"/>
</dbReference>
<keyword evidence="2" id="KW-1185">Reference proteome</keyword>
<dbReference type="EMBL" id="LGUF01000007">
    <property type="protein sequence ID" value="KON87476.1"/>
    <property type="molecule type" value="Genomic_DNA"/>
</dbReference>
<dbReference type="Pfam" id="PF07972">
    <property type="entry name" value="Flavodoxin_NdrI"/>
    <property type="match status" value="1"/>
</dbReference>
<name>A0A0M0GDH9_SPOGL</name>
<accession>A0A0M0GDH9</accession>
<dbReference type="SUPFAM" id="SSF52218">
    <property type="entry name" value="Flavoproteins"/>
    <property type="match status" value="1"/>
</dbReference>
<evidence type="ECO:0000313" key="2">
    <source>
        <dbReference type="Proteomes" id="UP000037109"/>
    </source>
</evidence>
<evidence type="ECO:0000313" key="1">
    <source>
        <dbReference type="EMBL" id="KON87476.1"/>
    </source>
</evidence>
<proteinExistence type="predicted"/>
<reference evidence="2" key="1">
    <citation type="submission" date="2015-07" db="EMBL/GenBank/DDBJ databases">
        <title>Fjat-10036 dsm4.</title>
        <authorList>
            <person name="Liu B."/>
            <person name="Wang J."/>
            <person name="Zhu Y."/>
            <person name="Liu G."/>
            <person name="Chen Q."/>
            <person name="Chen Z."/>
            <person name="Lan J."/>
            <person name="Che J."/>
            <person name="Ge C."/>
            <person name="Shi H."/>
            <person name="Pan Z."/>
            <person name="Liu X."/>
        </authorList>
    </citation>
    <scope>NUCLEOTIDE SEQUENCE [LARGE SCALE GENOMIC DNA]</scope>
    <source>
        <strain evidence="2">DSM 4</strain>
    </source>
</reference>
<dbReference type="InterPro" id="IPR004465">
    <property type="entry name" value="RNR_NrdI"/>
</dbReference>
<sequence>MMIVYKSRTGNVASIVSKLNLPNVEIREGLIVDNPYFLITYTDGLGDVPKVVEDFLKDETNQLNLKGVIASGNVNFGLYFCKAADLICENTGVPIIRKIDLRGTKEDIETIKKQYNLEVMSK</sequence>
<gene>
    <name evidence="1" type="ORF">AF332_11990</name>
</gene>
<dbReference type="InterPro" id="IPR029039">
    <property type="entry name" value="Flavoprotein-like_sf"/>
</dbReference>
<dbReference type="Gene3D" id="3.40.50.360">
    <property type="match status" value="1"/>
</dbReference>
<comment type="caution">
    <text evidence="1">The sequence shown here is derived from an EMBL/GenBank/DDBJ whole genome shotgun (WGS) entry which is preliminary data.</text>
</comment>
<dbReference type="AlphaFoldDB" id="A0A0M0GDH9"/>
<dbReference type="PIRSF" id="PIRSF005087">
    <property type="entry name" value="NrdI"/>
    <property type="match status" value="1"/>
</dbReference>
<dbReference type="PANTHER" id="PTHR37297">
    <property type="entry name" value="PROTEIN NRDI"/>
    <property type="match status" value="1"/>
</dbReference>
<protein>
    <submittedName>
        <fullName evidence="1">Ribonucleotide reductase stimulatory protein</fullName>
    </submittedName>
</protein>
<dbReference type="PATRIC" id="fig|1459.3.peg.2586"/>
<dbReference type="PANTHER" id="PTHR37297:SF1">
    <property type="entry name" value="PROTEIN NRDI"/>
    <property type="match status" value="1"/>
</dbReference>
<dbReference type="NCBIfam" id="TIGR00333">
    <property type="entry name" value="nrdI"/>
    <property type="match status" value="1"/>
</dbReference>
<organism evidence="1 2">
    <name type="scientific">Sporosarcina globispora</name>
    <name type="common">Bacillus globisporus</name>
    <dbReference type="NCBI Taxonomy" id="1459"/>
    <lineage>
        <taxon>Bacteria</taxon>
        <taxon>Bacillati</taxon>
        <taxon>Bacillota</taxon>
        <taxon>Bacilli</taxon>
        <taxon>Bacillales</taxon>
        <taxon>Caryophanaceae</taxon>
        <taxon>Sporosarcina</taxon>
    </lineage>
</organism>